<sequence>MKILKSLIFLGIFTFFLACENSEQSTLHSSPPRVFKENEIIELKSISQANIKLIRTPRGFKLANSDKIIMFDIFGTYCAPCKKEAPHLMDYQLKNQDKFMIIGLIHFEKISDEAIIENFAKKYNAYYFISNSSQNADIIAQILRDIEYKNALEIPFKVVLKDGVYQMLSDNLGERGGKKALYYLGEVSTDIIAKDIENFKNNME</sequence>
<evidence type="ECO:0000313" key="2">
    <source>
        <dbReference type="EMBL" id="QLI05043.1"/>
    </source>
</evidence>
<feature type="signal peptide" evidence="1">
    <location>
        <begin position="1"/>
        <end position="18"/>
    </location>
</feature>
<accession>A0A7H9CFY1</accession>
<dbReference type="KEGG" id="cinf:CINF_0518"/>
<reference evidence="2 3" key="1">
    <citation type="submission" date="2020-02" db="EMBL/GenBank/DDBJ databases">
        <title>Complete genome sequence of the novel Campylobacter species Candidatus Campylobacter infans.</title>
        <authorList>
            <person name="Duim B."/>
            <person name="Zomer A."/>
            <person name="van der Graaf L."/>
            <person name="Wagenaar J."/>
        </authorList>
    </citation>
    <scope>NUCLEOTIDE SEQUENCE [LARGE SCALE GENOMIC DNA]</scope>
    <source>
        <strain evidence="2 3">19S00001</strain>
    </source>
</reference>
<dbReference type="InterPro" id="IPR036249">
    <property type="entry name" value="Thioredoxin-like_sf"/>
</dbReference>
<dbReference type="SUPFAM" id="SSF52833">
    <property type="entry name" value="Thioredoxin-like"/>
    <property type="match status" value="1"/>
</dbReference>
<evidence type="ECO:0000256" key="1">
    <source>
        <dbReference type="SAM" id="SignalP"/>
    </source>
</evidence>
<dbReference type="EMBL" id="CP049075">
    <property type="protein sequence ID" value="QLI05043.1"/>
    <property type="molecule type" value="Genomic_DNA"/>
</dbReference>
<dbReference type="RefSeq" id="WP_179975634.1">
    <property type="nucleotide sequence ID" value="NZ_CP049075.1"/>
</dbReference>
<organism evidence="2 3">
    <name type="scientific">Candidatus Campylobacter infans</name>
    <dbReference type="NCBI Taxonomy" id="2561898"/>
    <lineage>
        <taxon>Bacteria</taxon>
        <taxon>Pseudomonadati</taxon>
        <taxon>Campylobacterota</taxon>
        <taxon>Epsilonproteobacteria</taxon>
        <taxon>Campylobacterales</taxon>
        <taxon>Campylobacteraceae</taxon>
        <taxon>Campylobacter</taxon>
    </lineage>
</organism>
<dbReference type="Proteomes" id="UP000509414">
    <property type="component" value="Chromosome"/>
</dbReference>
<evidence type="ECO:0000313" key="3">
    <source>
        <dbReference type="Proteomes" id="UP000509414"/>
    </source>
</evidence>
<dbReference type="Gene3D" id="3.40.30.10">
    <property type="entry name" value="Glutaredoxin"/>
    <property type="match status" value="1"/>
</dbReference>
<feature type="chain" id="PRO_5028983235" evidence="1">
    <location>
        <begin position="19"/>
        <end position="204"/>
    </location>
</feature>
<proteinExistence type="predicted"/>
<keyword evidence="3" id="KW-1185">Reference proteome</keyword>
<gene>
    <name evidence="2" type="ORF">CINF_0518</name>
</gene>
<name>A0A7H9CFY1_9BACT</name>
<dbReference type="AlphaFoldDB" id="A0A7H9CFY1"/>
<dbReference type="PROSITE" id="PS51257">
    <property type="entry name" value="PROKAR_LIPOPROTEIN"/>
    <property type="match status" value="1"/>
</dbReference>
<protein>
    <submittedName>
        <fullName evidence="2">Protein disulfide reductase, TlpA family</fullName>
    </submittedName>
</protein>
<keyword evidence="1" id="KW-0732">Signal</keyword>